<organism evidence="1 2">
    <name type="scientific">Candidula unifasciata</name>
    <dbReference type="NCBI Taxonomy" id="100452"/>
    <lineage>
        <taxon>Eukaryota</taxon>
        <taxon>Metazoa</taxon>
        <taxon>Spiralia</taxon>
        <taxon>Lophotrochozoa</taxon>
        <taxon>Mollusca</taxon>
        <taxon>Gastropoda</taxon>
        <taxon>Heterobranchia</taxon>
        <taxon>Euthyneura</taxon>
        <taxon>Panpulmonata</taxon>
        <taxon>Eupulmonata</taxon>
        <taxon>Stylommatophora</taxon>
        <taxon>Helicina</taxon>
        <taxon>Helicoidea</taxon>
        <taxon>Geomitridae</taxon>
        <taxon>Candidula</taxon>
    </lineage>
</organism>
<gene>
    <name evidence="1" type="ORF">CUNI_LOCUS1983</name>
</gene>
<evidence type="ECO:0000313" key="2">
    <source>
        <dbReference type="Proteomes" id="UP000678393"/>
    </source>
</evidence>
<keyword evidence="2" id="KW-1185">Reference proteome</keyword>
<proteinExistence type="predicted"/>
<evidence type="ECO:0000313" key="1">
    <source>
        <dbReference type="EMBL" id="CAG5116425.1"/>
    </source>
</evidence>
<comment type="caution">
    <text evidence="1">The sequence shown here is derived from an EMBL/GenBank/DDBJ whole genome shotgun (WGS) entry which is preliminary data.</text>
</comment>
<protein>
    <submittedName>
        <fullName evidence="1">Uncharacterized protein</fullName>
    </submittedName>
</protein>
<feature type="non-terminal residue" evidence="1">
    <location>
        <position position="173"/>
    </location>
</feature>
<reference evidence="1" key="1">
    <citation type="submission" date="2021-04" db="EMBL/GenBank/DDBJ databases">
        <authorList>
            <consortium name="Molecular Ecology Group"/>
        </authorList>
    </citation>
    <scope>NUCLEOTIDE SEQUENCE</scope>
</reference>
<sequence>VHTHSLGYPCITTEDHSPVEIYAAKDVQHMNQELSDTLFKDLGHKLNKVDSITVNKNFQERTGNSTVQRMVGDYSGASYKVETWNELSESMSSGVVVNKNQSLNYYNFQLHNQESAVERTQVSAGSVDFTVDSAGDNPQRLQTPHMSDGCDLSVNIDMITHNLEKLDEDQDCS</sequence>
<dbReference type="AlphaFoldDB" id="A0A8S3YLM2"/>
<name>A0A8S3YLM2_9EUPU</name>
<accession>A0A8S3YLM2</accession>
<dbReference type="EMBL" id="CAJHNH020000254">
    <property type="protein sequence ID" value="CAG5116425.1"/>
    <property type="molecule type" value="Genomic_DNA"/>
</dbReference>
<feature type="non-terminal residue" evidence="1">
    <location>
        <position position="1"/>
    </location>
</feature>
<dbReference type="Proteomes" id="UP000678393">
    <property type="component" value="Unassembled WGS sequence"/>
</dbReference>